<comment type="caution">
    <text evidence="1">The sequence shown here is derived from an EMBL/GenBank/DDBJ whole genome shotgun (WGS) entry which is preliminary data.</text>
</comment>
<evidence type="ECO:0000313" key="2">
    <source>
        <dbReference type="Proteomes" id="UP000091846"/>
    </source>
</evidence>
<organism evidence="1 2">
    <name type="scientific">Mycobacterium colombiense</name>
    <dbReference type="NCBI Taxonomy" id="339268"/>
    <lineage>
        <taxon>Bacteria</taxon>
        <taxon>Bacillati</taxon>
        <taxon>Actinomycetota</taxon>
        <taxon>Actinomycetes</taxon>
        <taxon>Mycobacteriales</taxon>
        <taxon>Mycobacteriaceae</taxon>
        <taxon>Mycobacterium</taxon>
        <taxon>Mycobacterium avium complex (MAC)</taxon>
    </lineage>
</organism>
<proteinExistence type="predicted"/>
<name>A0A1A2YXH7_9MYCO</name>
<evidence type="ECO:0000313" key="1">
    <source>
        <dbReference type="EMBL" id="OBI42989.1"/>
    </source>
</evidence>
<dbReference type="Proteomes" id="UP000091846">
    <property type="component" value="Unassembled WGS sequence"/>
</dbReference>
<dbReference type="RefSeq" id="WP_065028164.1">
    <property type="nucleotide sequence ID" value="NZ_LZKI01000064.1"/>
</dbReference>
<gene>
    <name evidence="1" type="ORF">A5708_19310</name>
</gene>
<reference evidence="1 2" key="1">
    <citation type="submission" date="2016-06" db="EMBL/GenBank/DDBJ databases">
        <authorList>
            <person name="Kjaerup R.B."/>
            <person name="Dalgaard T.S."/>
            <person name="Juul-Madsen H.R."/>
        </authorList>
    </citation>
    <scope>NUCLEOTIDE SEQUENCE [LARGE SCALE GENOMIC DNA]</scope>
    <source>
        <strain evidence="1 2">E1334</strain>
    </source>
</reference>
<dbReference type="AlphaFoldDB" id="A0A1A2YXH7"/>
<sequence length="114" mass="12664">MITNTEILSAYTQQFDGSGHDPATREEVTELLNDLVAQMREPVRGMSLEYDADQAWESMNRNAQRLDLDIYDYAGAVDHIAAHIAPLGVLAAECEIARVLNTFRDVLGEKLVNA</sequence>
<protein>
    <submittedName>
        <fullName evidence="1">Uncharacterized protein</fullName>
    </submittedName>
</protein>
<accession>A0A1A2YXH7</accession>
<dbReference type="EMBL" id="LZKI01000064">
    <property type="protein sequence ID" value="OBI42989.1"/>
    <property type="molecule type" value="Genomic_DNA"/>
</dbReference>